<dbReference type="EMBL" id="JAQQDB010000035">
    <property type="protein sequence ID" value="MFM0521480.1"/>
    <property type="molecule type" value="Genomic_DNA"/>
</dbReference>
<evidence type="ECO:0000313" key="10">
    <source>
        <dbReference type="Proteomes" id="UP001629462"/>
    </source>
</evidence>
<keyword evidence="5" id="KW-0677">Repeat</keyword>
<dbReference type="InterPro" id="IPR003593">
    <property type="entry name" value="AAA+_ATPase"/>
</dbReference>
<dbReference type="Pfam" id="PF00005">
    <property type="entry name" value="ABC_tran"/>
    <property type="match status" value="2"/>
</dbReference>
<keyword evidence="2" id="KW-1003">Cell membrane</keyword>
<keyword evidence="10" id="KW-1185">Reference proteome</keyword>
<dbReference type="InterPro" id="IPR017871">
    <property type="entry name" value="ABC_transporter-like_CS"/>
</dbReference>
<feature type="domain" description="ABC transporter" evidence="8">
    <location>
        <begin position="18"/>
        <end position="253"/>
    </location>
</feature>
<evidence type="ECO:0000313" key="9">
    <source>
        <dbReference type="EMBL" id="MFM0521480.1"/>
    </source>
</evidence>
<evidence type="ECO:0000259" key="8">
    <source>
        <dbReference type="PROSITE" id="PS50893"/>
    </source>
</evidence>
<dbReference type="InterPro" id="IPR050107">
    <property type="entry name" value="ABC_carbohydrate_import_ATPase"/>
</dbReference>
<keyword evidence="7 9" id="KW-0067">ATP-binding</keyword>
<reference evidence="9 10" key="1">
    <citation type="journal article" date="2024" name="Chem. Sci.">
        <title>Discovery of megapolipeptins by genome mining of a Burkholderiales bacteria collection.</title>
        <authorList>
            <person name="Paulo B.S."/>
            <person name="Recchia M.J.J."/>
            <person name="Lee S."/>
            <person name="Fergusson C.H."/>
            <person name="Romanowski S.B."/>
            <person name="Hernandez A."/>
            <person name="Krull N."/>
            <person name="Liu D.Y."/>
            <person name="Cavanagh H."/>
            <person name="Bos A."/>
            <person name="Gray C.A."/>
            <person name="Murphy B.T."/>
            <person name="Linington R.G."/>
            <person name="Eustaquio A.S."/>
        </authorList>
    </citation>
    <scope>NUCLEOTIDE SEQUENCE [LARGE SCALE GENOMIC DNA]</scope>
    <source>
        <strain evidence="9 10">RL17-374-BIF-D</strain>
    </source>
</reference>
<dbReference type="Gene3D" id="3.40.50.300">
    <property type="entry name" value="P-loop containing nucleotide triphosphate hydrolases"/>
    <property type="match status" value="2"/>
</dbReference>
<evidence type="ECO:0000256" key="2">
    <source>
        <dbReference type="ARBA" id="ARBA00022475"/>
    </source>
</evidence>
<dbReference type="InterPro" id="IPR027417">
    <property type="entry name" value="P-loop_NTPase"/>
</dbReference>
<dbReference type="CDD" id="cd03215">
    <property type="entry name" value="ABC_Carb_Monos_II"/>
    <property type="match status" value="1"/>
</dbReference>
<dbReference type="CDD" id="cd03216">
    <property type="entry name" value="ABC_Carb_Monos_I"/>
    <property type="match status" value="1"/>
</dbReference>
<keyword evidence="1" id="KW-0813">Transport</keyword>
<evidence type="ECO:0000256" key="6">
    <source>
        <dbReference type="ARBA" id="ARBA00022741"/>
    </source>
</evidence>
<keyword evidence="4" id="KW-0762">Sugar transport</keyword>
<sequence>MSRPIVTNAQLRLSMNVLEVKGISKTYPGVRALDRVEFSCAKGSVHALIGENGAGKSTLIKILSGATAPNEGQLMLDGVVYAPASPSEAVDAGVSTIYQEFNLIPALSVAENIFLGRERITRGLLDAASMRSEAKALLARIGAPIDVRRRVSTLSVAEQQLVEIAKALAVSARVLIMDEPSATLSDHEMTLLYNVVRTLSRDGVTILYVSHRMDEIFDLCDTCTILKDGRSVCTRKVADLDRAAMIRLMVGREVDTRFPDRRGGDATSNDIVLDVKALRLAERVKDVTFSVRAGEIVGLAGLVGAGRTEVARAIFGLDDIESGEISLGGRIHRPKTAAEAIDAGVALVPEDRKAQGLVLGLSIRENAMLPTLESVCRLGFINRRREQARVASVCKQLAVSASSAEVPVGTLSGGNQQKVVFGKWIAHDYTLLILDEPTRGVDVGAKVEFYRLIDEIARSGKAVLLISSELPELLGMADRIVALRDGVVTGEASAHGATEESVLHMIAR</sequence>
<protein>
    <submittedName>
        <fullName evidence="9">Sugar ABC transporter ATP-binding protein</fullName>
    </submittedName>
</protein>
<keyword evidence="3" id="KW-0472">Membrane</keyword>
<evidence type="ECO:0000256" key="4">
    <source>
        <dbReference type="ARBA" id="ARBA00022597"/>
    </source>
</evidence>
<dbReference type="PROSITE" id="PS50893">
    <property type="entry name" value="ABC_TRANSPORTER_2"/>
    <property type="match status" value="2"/>
</dbReference>
<feature type="domain" description="ABC transporter" evidence="8">
    <location>
        <begin position="266"/>
        <end position="506"/>
    </location>
</feature>
<evidence type="ECO:0000256" key="7">
    <source>
        <dbReference type="ARBA" id="ARBA00022840"/>
    </source>
</evidence>
<dbReference type="PANTHER" id="PTHR43790">
    <property type="entry name" value="CARBOHYDRATE TRANSPORT ATP-BINDING PROTEIN MG119-RELATED"/>
    <property type="match status" value="1"/>
</dbReference>
<dbReference type="Proteomes" id="UP001629462">
    <property type="component" value="Unassembled WGS sequence"/>
</dbReference>
<organism evidence="9 10">
    <name type="scientific">Caballeronia jiangsuensis</name>
    <dbReference type="NCBI Taxonomy" id="1458357"/>
    <lineage>
        <taxon>Bacteria</taxon>
        <taxon>Pseudomonadati</taxon>
        <taxon>Pseudomonadota</taxon>
        <taxon>Betaproteobacteria</taxon>
        <taxon>Burkholderiales</taxon>
        <taxon>Burkholderiaceae</taxon>
        <taxon>Caballeronia</taxon>
    </lineage>
</organism>
<evidence type="ECO:0000256" key="3">
    <source>
        <dbReference type="ARBA" id="ARBA00022519"/>
    </source>
</evidence>
<dbReference type="PROSITE" id="PS00211">
    <property type="entry name" value="ABC_TRANSPORTER_1"/>
    <property type="match status" value="1"/>
</dbReference>
<name>A0ABW9CTD2_9BURK</name>
<keyword evidence="3" id="KW-0997">Cell inner membrane</keyword>
<keyword evidence="6" id="KW-0547">Nucleotide-binding</keyword>
<dbReference type="InterPro" id="IPR003439">
    <property type="entry name" value="ABC_transporter-like_ATP-bd"/>
</dbReference>
<evidence type="ECO:0000256" key="5">
    <source>
        <dbReference type="ARBA" id="ARBA00022737"/>
    </source>
</evidence>
<evidence type="ECO:0000256" key="1">
    <source>
        <dbReference type="ARBA" id="ARBA00022448"/>
    </source>
</evidence>
<dbReference type="PANTHER" id="PTHR43790:SF9">
    <property type="entry name" value="GALACTOFURANOSE TRANSPORTER ATP-BINDING PROTEIN YTFR"/>
    <property type="match status" value="1"/>
</dbReference>
<dbReference type="SUPFAM" id="SSF52540">
    <property type="entry name" value="P-loop containing nucleoside triphosphate hydrolases"/>
    <property type="match status" value="2"/>
</dbReference>
<proteinExistence type="predicted"/>
<comment type="caution">
    <text evidence="9">The sequence shown here is derived from an EMBL/GenBank/DDBJ whole genome shotgun (WGS) entry which is preliminary data.</text>
</comment>
<gene>
    <name evidence="9" type="ORF">PQR08_29040</name>
</gene>
<accession>A0ABW9CTD2</accession>
<dbReference type="RefSeq" id="WP_408163160.1">
    <property type="nucleotide sequence ID" value="NZ_JAQQDB010000035.1"/>
</dbReference>
<dbReference type="GO" id="GO:0005524">
    <property type="term" value="F:ATP binding"/>
    <property type="evidence" value="ECO:0007669"/>
    <property type="project" value="UniProtKB-KW"/>
</dbReference>
<dbReference type="SMART" id="SM00382">
    <property type="entry name" value="AAA"/>
    <property type="match status" value="2"/>
</dbReference>